<sequence length="140" mass="14597">MAVDDSKTFLLVARDAAPSVPSLGGSLARVDLSDGPDGSVAGAVELTRAGADVLAVLDPDDLEANRPDAVPILPPRFELVSDRDVAADMIRAYLRLVERPLADGRLEVSIGRPAWLAEGAFAGALDVLASLVRGARRARG</sequence>
<dbReference type="EMBL" id="RZUH01000004">
    <property type="protein sequence ID" value="KAA8828120.1"/>
    <property type="molecule type" value="Genomic_DNA"/>
</dbReference>
<gene>
    <name evidence="1" type="ORF">EMO91_06680</name>
</gene>
<accession>A0A5M9ZKK0</accession>
<protein>
    <submittedName>
        <fullName evidence="1">Uncharacterized protein</fullName>
    </submittedName>
</protein>
<organism evidence="1 2">
    <name type="scientific">Bifidobacterium myosotis</name>
    <dbReference type="NCBI Taxonomy" id="1630166"/>
    <lineage>
        <taxon>Bacteria</taxon>
        <taxon>Bacillati</taxon>
        <taxon>Actinomycetota</taxon>
        <taxon>Actinomycetes</taxon>
        <taxon>Bifidobacteriales</taxon>
        <taxon>Bifidobacteriaceae</taxon>
        <taxon>Bifidobacterium</taxon>
    </lineage>
</organism>
<proteinExistence type="predicted"/>
<dbReference type="RefSeq" id="WP_150379286.1">
    <property type="nucleotide sequence ID" value="NZ_RZUH01000004.1"/>
</dbReference>
<name>A0A5M9ZKK0_9BIFI</name>
<comment type="caution">
    <text evidence="1">The sequence shown here is derived from an EMBL/GenBank/DDBJ whole genome shotgun (WGS) entry which is preliminary data.</text>
</comment>
<evidence type="ECO:0000313" key="2">
    <source>
        <dbReference type="Proteomes" id="UP000410049"/>
    </source>
</evidence>
<evidence type="ECO:0000313" key="1">
    <source>
        <dbReference type="EMBL" id="KAA8828120.1"/>
    </source>
</evidence>
<dbReference type="AlphaFoldDB" id="A0A5M9ZKK0"/>
<reference evidence="1 2" key="1">
    <citation type="journal article" date="2019" name="Syst. Appl. Microbiol.">
        <title>Characterization of Bifidobacterium species in feaces of the Egyptian fruit bat: Description of B. vespertilionis sp. nov. and B. rousetti sp. nov.</title>
        <authorList>
            <person name="Modesto M."/>
            <person name="Satti M."/>
            <person name="Watanabe K."/>
            <person name="Puglisi E."/>
            <person name="Morelli L."/>
            <person name="Huang C.-H."/>
            <person name="Liou J.-S."/>
            <person name="Miyashita M."/>
            <person name="Tamura T."/>
            <person name="Saito S."/>
            <person name="Mori K."/>
            <person name="Huang L."/>
            <person name="Sciavilla P."/>
            <person name="Sandri C."/>
            <person name="Spiezio C."/>
            <person name="Vitali F."/>
            <person name="Cavalieri D."/>
            <person name="Perpetuini G."/>
            <person name="Tofalo R."/>
            <person name="Bonetti A."/>
            <person name="Arita M."/>
            <person name="Mattarelli P."/>
        </authorList>
    </citation>
    <scope>NUCLEOTIDE SEQUENCE [LARGE SCALE GENOMIC DNA]</scope>
    <source>
        <strain evidence="1 2">RST17</strain>
    </source>
</reference>
<dbReference type="Proteomes" id="UP000410049">
    <property type="component" value="Unassembled WGS sequence"/>
</dbReference>